<keyword evidence="12 20" id="KW-0472">Membrane</keyword>
<comment type="similarity">
    <text evidence="4">Belongs to the type I cytokine receptor family. Type 3 subfamily.</text>
</comment>
<dbReference type="EMBL" id="LSYS01002182">
    <property type="protein sequence ID" value="OPJ86690.1"/>
    <property type="molecule type" value="Genomic_DNA"/>
</dbReference>
<evidence type="ECO:0000256" key="17">
    <source>
        <dbReference type="ARBA" id="ARBA00068088"/>
    </source>
</evidence>
<keyword evidence="11" id="KW-0333">Golgi apparatus</keyword>
<keyword evidence="14 22" id="KW-0675">Receptor</keyword>
<protein>
    <recommendedName>
        <fullName evidence="17">Cytokine receptor-like factor 1</fullName>
    </recommendedName>
    <alternativeName>
        <fullName evidence="18">Cytokine-like factor 1</fullName>
    </alternativeName>
</protein>
<gene>
    <name evidence="22" type="primary">CRLF1</name>
    <name evidence="22" type="ORF">AV530_006809</name>
</gene>
<evidence type="ECO:0000313" key="22">
    <source>
        <dbReference type="EMBL" id="OPJ86690.1"/>
    </source>
</evidence>
<keyword evidence="16" id="KW-0393">Immunoglobulin domain</keyword>
<comment type="subcellular location">
    <subcellularLocation>
        <location evidence="2">Golgi apparatus membrane</location>
        <topology evidence="2">Single-pass type I membrane protein</topology>
    </subcellularLocation>
    <subcellularLocation>
        <location evidence="1">Secreted</location>
    </subcellularLocation>
</comment>
<dbReference type="CDD" id="cd00063">
    <property type="entry name" value="FN3"/>
    <property type="match status" value="1"/>
</dbReference>
<proteinExistence type="inferred from homology"/>
<dbReference type="InterPro" id="IPR036116">
    <property type="entry name" value="FN3_sf"/>
</dbReference>
<dbReference type="Pfam" id="PF09067">
    <property type="entry name" value="EpoR_lig-bind"/>
    <property type="match status" value="1"/>
</dbReference>
<accession>A0A1V4KQG0</accession>
<feature type="compositionally biased region" description="Basic and acidic residues" evidence="19">
    <location>
        <begin position="513"/>
        <end position="523"/>
    </location>
</feature>
<keyword evidence="23" id="KW-1185">Reference proteome</keyword>
<organism evidence="22 23">
    <name type="scientific">Patagioenas fasciata monilis</name>
    <dbReference type="NCBI Taxonomy" id="372326"/>
    <lineage>
        <taxon>Eukaryota</taxon>
        <taxon>Metazoa</taxon>
        <taxon>Chordata</taxon>
        <taxon>Craniata</taxon>
        <taxon>Vertebrata</taxon>
        <taxon>Euteleostomi</taxon>
        <taxon>Archelosauria</taxon>
        <taxon>Archosauria</taxon>
        <taxon>Dinosauria</taxon>
        <taxon>Saurischia</taxon>
        <taxon>Theropoda</taxon>
        <taxon>Coelurosauria</taxon>
        <taxon>Aves</taxon>
        <taxon>Neognathae</taxon>
        <taxon>Neoaves</taxon>
        <taxon>Columbimorphae</taxon>
        <taxon>Columbiformes</taxon>
        <taxon>Columbidae</taxon>
        <taxon>Patagioenas</taxon>
    </lineage>
</organism>
<dbReference type="InterPro" id="IPR013783">
    <property type="entry name" value="Ig-like_fold"/>
</dbReference>
<dbReference type="PANTHER" id="PTHR28652">
    <property type="entry name" value="TRANSMEMBRANE PROTEIN 59-LIKE PROTEIN"/>
    <property type="match status" value="1"/>
</dbReference>
<evidence type="ECO:0000256" key="12">
    <source>
        <dbReference type="ARBA" id="ARBA00023136"/>
    </source>
</evidence>
<feature type="domain" description="Fibronectin type-III" evidence="21">
    <location>
        <begin position="105"/>
        <end position="203"/>
    </location>
</feature>
<dbReference type="InterPro" id="IPR003961">
    <property type="entry name" value="FN3_dom"/>
</dbReference>
<dbReference type="Proteomes" id="UP000190648">
    <property type="component" value="Unassembled WGS sequence"/>
</dbReference>
<evidence type="ECO:0000256" key="10">
    <source>
        <dbReference type="ARBA" id="ARBA00022989"/>
    </source>
</evidence>
<dbReference type="FunFam" id="2.60.40.10:FF:000281">
    <property type="entry name" value="Cytokine receptor like factor 1"/>
    <property type="match status" value="1"/>
</dbReference>
<keyword evidence="7 20" id="KW-0812">Transmembrane</keyword>
<evidence type="ECO:0000256" key="6">
    <source>
        <dbReference type="ARBA" id="ARBA00022553"/>
    </source>
</evidence>
<evidence type="ECO:0000256" key="20">
    <source>
        <dbReference type="SAM" id="Phobius"/>
    </source>
</evidence>
<dbReference type="Pfam" id="PF00041">
    <property type="entry name" value="fn3"/>
    <property type="match status" value="1"/>
</dbReference>
<evidence type="ECO:0000256" key="1">
    <source>
        <dbReference type="ARBA" id="ARBA00004613"/>
    </source>
</evidence>
<feature type="transmembrane region" description="Helical" evidence="20">
    <location>
        <begin position="580"/>
        <end position="602"/>
    </location>
</feature>
<evidence type="ECO:0000256" key="7">
    <source>
        <dbReference type="ARBA" id="ARBA00022692"/>
    </source>
</evidence>
<dbReference type="Gene3D" id="2.60.40.10">
    <property type="entry name" value="Immunoglobulins"/>
    <property type="match status" value="3"/>
</dbReference>
<dbReference type="GO" id="GO:0000139">
    <property type="term" value="C:Golgi membrane"/>
    <property type="evidence" value="ECO:0007669"/>
    <property type="project" value="UniProtKB-SubCell"/>
</dbReference>
<evidence type="ECO:0000256" key="18">
    <source>
        <dbReference type="ARBA" id="ARBA00078172"/>
    </source>
</evidence>
<dbReference type="InterPro" id="IPR015152">
    <property type="entry name" value="Growth/epo_recpt_lig-bind"/>
</dbReference>
<keyword evidence="15" id="KW-0325">Glycoprotein</keyword>
<dbReference type="Pfam" id="PF12280">
    <property type="entry name" value="BSMAP"/>
    <property type="match status" value="1"/>
</dbReference>
<keyword evidence="13" id="KW-1015">Disulfide bond</keyword>
<dbReference type="GO" id="GO:0097058">
    <property type="term" value="C:CRLF-CLCF1 complex"/>
    <property type="evidence" value="ECO:0007669"/>
    <property type="project" value="UniProtKB-ARBA"/>
</dbReference>
<evidence type="ECO:0000256" key="19">
    <source>
        <dbReference type="SAM" id="MobiDB-lite"/>
    </source>
</evidence>
<dbReference type="SUPFAM" id="SSF48726">
    <property type="entry name" value="Immunoglobulin"/>
    <property type="match status" value="1"/>
</dbReference>
<comment type="caution">
    <text evidence="22">The sequence shown here is derived from an EMBL/GenBank/DDBJ whole genome shotgun (WGS) entry which is preliminary data.</text>
</comment>
<feature type="compositionally biased region" description="Basic and acidic residues" evidence="19">
    <location>
        <begin position="539"/>
        <end position="551"/>
    </location>
</feature>
<evidence type="ECO:0000259" key="21">
    <source>
        <dbReference type="PROSITE" id="PS50853"/>
    </source>
</evidence>
<evidence type="ECO:0000256" key="13">
    <source>
        <dbReference type="ARBA" id="ARBA00023157"/>
    </source>
</evidence>
<evidence type="ECO:0000256" key="3">
    <source>
        <dbReference type="ARBA" id="ARBA00009643"/>
    </source>
</evidence>
<name>A0A1V4KQG0_PATFA</name>
<dbReference type="AlphaFoldDB" id="A0A1V4KQG0"/>
<keyword evidence="8" id="KW-0732">Signal</keyword>
<dbReference type="OrthoDB" id="9404142at2759"/>
<dbReference type="PROSITE" id="PS50853">
    <property type="entry name" value="FN3"/>
    <property type="match status" value="2"/>
</dbReference>
<sequence>MAKKAIKPRADPAVISPQDPTLLIGSSLVATCTVSPGSRLRAQDLYWTLNGRRLPPASYSALGPSTLGVSLARLNGSKQQSGDNLVCHSRDGGILAGSCLYVGLPPEKPINITCWSKNMKDLTCTWAPGTEGETFLHTNYTLKYKLRWYGRDNTCQEYHTAGPYSCHIPKDLALFTPYEIWVEASNRLGVAVSDVVMLDILDVVTTDPPADVHVSRVGDLEDQLSVRWSSPPALKDFLFQAKYQIQYRVEDSSEWKVVDDVGNQTSCRLAGLRPGTVYFVQVRCNPFGIYGSKKAGIWSDWSNPTAASTPRSERAAGGCDPKGGEQNTTLRRELKQFFGWVKKHAYGCSNLGIKLYDQWRAWLQKSHKTRNQVLPGDKFLPRRAAADAVLNACYRGCRLFSICHFVDASTELNTTRAECEAACAEAYSSAEEQFGCVTGCRKQLPEVESRREKSLELKEPSFSMLDLVSTFCNDIVSSAQSFISSTWTFYLQADDGKVVVFQSQPEMEYPVPEVHETQPERLGRRPSPRIPQPHTGPRAKGEKPLGKEPRGKAKGQHTDPPPPEHDFLGCMSKRSGLPRWILAACLFLSIMVMLWLSCASLVTAPEQHIKTQPLSINGDKEYLEDLDGPGTFPLPPIIAVTLCPTHGSEDAGPLPLKVDLDKTIL</sequence>
<evidence type="ECO:0000256" key="9">
    <source>
        <dbReference type="ARBA" id="ARBA00022737"/>
    </source>
</evidence>
<dbReference type="SMART" id="SM00060">
    <property type="entry name" value="FN3"/>
    <property type="match status" value="2"/>
</dbReference>
<dbReference type="InterPro" id="IPR022065">
    <property type="entry name" value="Uncharacterised_TMEM59"/>
</dbReference>
<comment type="similarity">
    <text evidence="3">Belongs to the TMEM59 family.</text>
</comment>
<dbReference type="FunFam" id="2.60.40.10:FF:000386">
    <property type="entry name" value="Cytokine receptor like factor 1"/>
    <property type="match status" value="1"/>
</dbReference>
<dbReference type="STRING" id="372326.A0A1V4KQG0"/>
<reference evidence="22 23" key="1">
    <citation type="submission" date="2016-02" db="EMBL/GenBank/DDBJ databases">
        <title>Band-tailed pigeon sequencing and assembly.</title>
        <authorList>
            <person name="Soares A.E."/>
            <person name="Novak B.J."/>
            <person name="Rice E.S."/>
            <person name="O'Connell B."/>
            <person name="Chang D."/>
            <person name="Weber S."/>
            <person name="Shapiro B."/>
        </authorList>
    </citation>
    <scope>NUCLEOTIDE SEQUENCE [LARGE SCALE GENOMIC DNA]</scope>
    <source>
        <strain evidence="22">BTP2013</strain>
        <tissue evidence="22">Blood</tissue>
    </source>
</reference>
<evidence type="ECO:0000256" key="8">
    <source>
        <dbReference type="ARBA" id="ARBA00022729"/>
    </source>
</evidence>
<keyword evidence="6" id="KW-0597">Phosphoprotein</keyword>
<feature type="region of interest" description="Disordered" evidence="19">
    <location>
        <begin position="303"/>
        <end position="326"/>
    </location>
</feature>
<evidence type="ECO:0000256" key="5">
    <source>
        <dbReference type="ARBA" id="ARBA00022525"/>
    </source>
</evidence>
<dbReference type="FunFam" id="2.60.40.10:FF:000690">
    <property type="entry name" value="Cytokine receptor like factor 1"/>
    <property type="match status" value="1"/>
</dbReference>
<evidence type="ECO:0000256" key="2">
    <source>
        <dbReference type="ARBA" id="ARBA00004614"/>
    </source>
</evidence>
<evidence type="ECO:0000256" key="4">
    <source>
        <dbReference type="ARBA" id="ARBA00010890"/>
    </source>
</evidence>
<dbReference type="SUPFAM" id="SSF49265">
    <property type="entry name" value="Fibronectin type III"/>
    <property type="match status" value="2"/>
</dbReference>
<keyword evidence="9" id="KW-0677">Repeat</keyword>
<feature type="region of interest" description="Disordered" evidence="19">
    <location>
        <begin position="510"/>
        <end position="565"/>
    </location>
</feature>
<evidence type="ECO:0000313" key="23">
    <source>
        <dbReference type="Proteomes" id="UP000190648"/>
    </source>
</evidence>
<dbReference type="PANTHER" id="PTHR28652:SF1">
    <property type="entry name" value="TRANSMEMBRANE PROTEIN 59-LIKE"/>
    <property type="match status" value="1"/>
</dbReference>
<dbReference type="GO" id="GO:0043524">
    <property type="term" value="P:negative regulation of neuron apoptotic process"/>
    <property type="evidence" value="ECO:0007669"/>
    <property type="project" value="UniProtKB-ARBA"/>
</dbReference>
<feature type="domain" description="Fibronectin type-III" evidence="21">
    <location>
        <begin position="208"/>
        <end position="312"/>
    </location>
</feature>
<evidence type="ECO:0000256" key="14">
    <source>
        <dbReference type="ARBA" id="ARBA00023170"/>
    </source>
</evidence>
<keyword evidence="5" id="KW-0964">Secreted</keyword>
<dbReference type="InterPro" id="IPR036179">
    <property type="entry name" value="Ig-like_dom_sf"/>
</dbReference>
<evidence type="ECO:0000256" key="15">
    <source>
        <dbReference type="ARBA" id="ARBA00023180"/>
    </source>
</evidence>
<evidence type="ECO:0000256" key="11">
    <source>
        <dbReference type="ARBA" id="ARBA00023034"/>
    </source>
</evidence>
<evidence type="ECO:0000256" key="16">
    <source>
        <dbReference type="ARBA" id="ARBA00023319"/>
    </source>
</evidence>
<keyword evidence="10 20" id="KW-1133">Transmembrane helix</keyword>